<dbReference type="PANTHER" id="PTHR24567:SF68">
    <property type="entry name" value="DNA-BINDING TRANSCRIPTIONAL DUAL REGULATOR CRP"/>
    <property type="match status" value="1"/>
</dbReference>
<dbReference type="InterPro" id="IPR036390">
    <property type="entry name" value="WH_DNA-bd_sf"/>
</dbReference>
<keyword evidence="7" id="KW-1185">Reference proteome</keyword>
<dbReference type="GO" id="GO:0003700">
    <property type="term" value="F:DNA-binding transcription factor activity"/>
    <property type="evidence" value="ECO:0007669"/>
    <property type="project" value="TreeGrafter"/>
</dbReference>
<evidence type="ECO:0000256" key="2">
    <source>
        <dbReference type="ARBA" id="ARBA00023125"/>
    </source>
</evidence>
<dbReference type="SMART" id="SM00419">
    <property type="entry name" value="HTH_CRP"/>
    <property type="match status" value="1"/>
</dbReference>
<feature type="domain" description="HTH crp-type" evidence="5">
    <location>
        <begin position="189"/>
        <end position="259"/>
    </location>
</feature>
<dbReference type="Gene3D" id="2.60.120.10">
    <property type="entry name" value="Jelly Rolls"/>
    <property type="match status" value="1"/>
</dbReference>
<dbReference type="PROSITE" id="PS50042">
    <property type="entry name" value="CNMP_BINDING_3"/>
    <property type="match status" value="1"/>
</dbReference>
<dbReference type="AlphaFoldDB" id="A0A944DM69"/>
<evidence type="ECO:0000256" key="1">
    <source>
        <dbReference type="ARBA" id="ARBA00023015"/>
    </source>
</evidence>
<evidence type="ECO:0000313" key="7">
    <source>
        <dbReference type="Proteomes" id="UP000694660"/>
    </source>
</evidence>
<dbReference type="Pfam" id="PF00027">
    <property type="entry name" value="cNMP_binding"/>
    <property type="match status" value="1"/>
</dbReference>
<keyword evidence="3" id="KW-0804">Transcription</keyword>
<evidence type="ECO:0000259" key="5">
    <source>
        <dbReference type="PROSITE" id="PS51063"/>
    </source>
</evidence>
<feature type="domain" description="Cyclic nucleotide-binding" evidence="4">
    <location>
        <begin position="55"/>
        <end position="175"/>
    </location>
</feature>
<gene>
    <name evidence="6" type="ORF">I8J34_08525</name>
</gene>
<dbReference type="Proteomes" id="UP000694660">
    <property type="component" value="Unassembled WGS sequence"/>
</dbReference>
<dbReference type="InterPro" id="IPR014710">
    <property type="entry name" value="RmlC-like_jellyroll"/>
</dbReference>
<accession>A0A944DM69</accession>
<evidence type="ECO:0000259" key="4">
    <source>
        <dbReference type="PROSITE" id="PS50042"/>
    </source>
</evidence>
<dbReference type="InterPro" id="IPR018490">
    <property type="entry name" value="cNMP-bd_dom_sf"/>
</dbReference>
<comment type="caution">
    <text evidence="6">The sequence shown here is derived from an EMBL/GenBank/DDBJ whole genome shotgun (WGS) entry which is preliminary data.</text>
</comment>
<evidence type="ECO:0000256" key="3">
    <source>
        <dbReference type="ARBA" id="ARBA00023163"/>
    </source>
</evidence>
<dbReference type="Pfam" id="PF13545">
    <property type="entry name" value="HTH_Crp_2"/>
    <property type="match status" value="1"/>
</dbReference>
<dbReference type="SMART" id="SM00100">
    <property type="entry name" value="cNMP"/>
    <property type="match status" value="1"/>
</dbReference>
<dbReference type="CDD" id="cd00038">
    <property type="entry name" value="CAP_ED"/>
    <property type="match status" value="1"/>
</dbReference>
<keyword evidence="1" id="KW-0805">Transcription regulation</keyword>
<name>A0A944DM69_DENI1</name>
<proteinExistence type="predicted"/>
<dbReference type="GO" id="GO:0003677">
    <property type="term" value="F:DNA binding"/>
    <property type="evidence" value="ECO:0007669"/>
    <property type="project" value="UniProtKB-KW"/>
</dbReference>
<keyword evidence="2" id="KW-0238">DNA-binding</keyword>
<dbReference type="SUPFAM" id="SSF51206">
    <property type="entry name" value="cAMP-binding domain-like"/>
    <property type="match status" value="1"/>
</dbReference>
<dbReference type="InterPro" id="IPR036388">
    <property type="entry name" value="WH-like_DNA-bd_sf"/>
</dbReference>
<sequence length="270" mass="29424">MPWRTGGADADFASGEGGIVQGGSCYRRTGPLPEECACPMPLSPEFESLIAQSRWSAGLSADALARVRQEAFERQFPAGAVVCHRGTPVDHWLGVIEGLVKVDTVSRDGRPTTFAGVPAGAWFGEGAVLRSDPRPYSVVAVRASRVAFVPRSTFEWLVDHSRSFSRFVIDQLNIRCGYYVALVENLRLNDAAVRVAFCLSEMFNPQLYPATGTTLEMSQEEIGRLSGLSRQNTNRALRELAAAHLLSVSYGSVQILDLEGLRHFVRGHGA</sequence>
<dbReference type="PANTHER" id="PTHR24567">
    <property type="entry name" value="CRP FAMILY TRANSCRIPTIONAL REGULATORY PROTEIN"/>
    <property type="match status" value="1"/>
</dbReference>
<dbReference type="EMBL" id="JAEKFT010000007">
    <property type="protein sequence ID" value="MBT0961219.1"/>
    <property type="molecule type" value="Genomic_DNA"/>
</dbReference>
<dbReference type="InterPro" id="IPR012318">
    <property type="entry name" value="HTH_CRP"/>
</dbReference>
<dbReference type="PROSITE" id="PS51063">
    <property type="entry name" value="HTH_CRP_2"/>
    <property type="match status" value="1"/>
</dbReference>
<reference evidence="7" key="1">
    <citation type="journal article" date="2022" name="ISME J.">
        <title>Genetic and phylogenetic analysis of dissimilatory iodate-reducing bacteria identifies potential niches across the world's oceans.</title>
        <authorList>
            <person name="Reyes-Umana V."/>
            <person name="Henning Z."/>
            <person name="Lee K."/>
            <person name="Barnum T.P."/>
            <person name="Coates J.D."/>
        </authorList>
    </citation>
    <scope>NUCLEOTIDE SEQUENCE [LARGE SCALE GENOMIC DNA]</scope>
    <source>
        <strain evidence="7">IR12</strain>
    </source>
</reference>
<dbReference type="RefSeq" id="WP_214360975.1">
    <property type="nucleotide sequence ID" value="NZ_JAEKFT010000007.1"/>
</dbReference>
<organism evidence="6 7">
    <name type="scientific">Denitromonas iodatirespirans</name>
    <dbReference type="NCBI Taxonomy" id="2795389"/>
    <lineage>
        <taxon>Bacteria</taxon>
        <taxon>Pseudomonadati</taxon>
        <taxon>Pseudomonadota</taxon>
        <taxon>Betaproteobacteria</taxon>
        <taxon>Rhodocyclales</taxon>
        <taxon>Zoogloeaceae</taxon>
        <taxon>Denitromonas</taxon>
    </lineage>
</organism>
<dbReference type="SUPFAM" id="SSF46785">
    <property type="entry name" value="Winged helix' DNA-binding domain"/>
    <property type="match status" value="1"/>
</dbReference>
<dbReference type="Gene3D" id="1.10.10.10">
    <property type="entry name" value="Winged helix-like DNA-binding domain superfamily/Winged helix DNA-binding domain"/>
    <property type="match status" value="1"/>
</dbReference>
<protein>
    <submittedName>
        <fullName evidence="6">Crp/Fnr family transcriptional regulator</fullName>
    </submittedName>
</protein>
<evidence type="ECO:0000313" key="6">
    <source>
        <dbReference type="EMBL" id="MBT0961219.1"/>
    </source>
</evidence>
<dbReference type="GO" id="GO:0005829">
    <property type="term" value="C:cytosol"/>
    <property type="evidence" value="ECO:0007669"/>
    <property type="project" value="TreeGrafter"/>
</dbReference>
<dbReference type="InterPro" id="IPR000595">
    <property type="entry name" value="cNMP-bd_dom"/>
</dbReference>
<dbReference type="InterPro" id="IPR050397">
    <property type="entry name" value="Env_Response_Regulators"/>
</dbReference>